<evidence type="ECO:0000313" key="4">
    <source>
        <dbReference type="Proteomes" id="UP000016534"/>
    </source>
</evidence>
<keyword evidence="1" id="KW-0732">Signal</keyword>
<evidence type="ECO:0000313" key="3">
    <source>
        <dbReference type="EMBL" id="ERG62333.1"/>
    </source>
</evidence>
<feature type="chain" id="PRO_5045586905" description="Tll0287-like domain-containing protein" evidence="1">
    <location>
        <begin position="19"/>
        <end position="181"/>
    </location>
</feature>
<comment type="caution">
    <text evidence="3">The sequence shown here is derived from an EMBL/GenBank/DDBJ whole genome shotgun (WGS) entry which is preliminary data.</text>
</comment>
<dbReference type="InterPro" id="IPR021796">
    <property type="entry name" value="Tll0287-like_dom"/>
</dbReference>
<evidence type="ECO:0000256" key="1">
    <source>
        <dbReference type="SAM" id="SignalP"/>
    </source>
</evidence>
<proteinExistence type="predicted"/>
<dbReference type="Gene3D" id="3.30.450.290">
    <property type="match status" value="1"/>
</dbReference>
<name>A0ABN0NM15_9GAMM</name>
<reference evidence="3" key="2">
    <citation type="submission" date="2013-04" db="EMBL/GenBank/DDBJ databases">
        <title>Genome sequence of Pseudoalteromonas undina.</title>
        <authorList>
            <person name="Xie B.-B."/>
            <person name="Rong J.-C."/>
            <person name="Qin Q.-L."/>
            <person name="Shu Y.-L."/>
            <person name="Zhang Y.-Z."/>
        </authorList>
    </citation>
    <scope>NUCLEOTIDE SEQUENCE</scope>
    <source>
        <strain evidence="3">NCIMB 2128</strain>
    </source>
</reference>
<dbReference type="Pfam" id="PF11845">
    <property type="entry name" value="Tll0287-like"/>
    <property type="match status" value="1"/>
</dbReference>
<organism evidence="3 4">
    <name type="scientific">Pseudoalteromonas undina</name>
    <dbReference type="NCBI Taxonomy" id="43660"/>
    <lineage>
        <taxon>Bacteria</taxon>
        <taxon>Pseudomonadati</taxon>
        <taxon>Pseudomonadota</taxon>
        <taxon>Gammaproteobacteria</taxon>
        <taxon>Alteromonadales</taxon>
        <taxon>Pseudoalteromonadaceae</taxon>
        <taxon>Pseudoalteromonas</taxon>
    </lineage>
</organism>
<evidence type="ECO:0000259" key="2">
    <source>
        <dbReference type="Pfam" id="PF11845"/>
    </source>
</evidence>
<feature type="domain" description="Tll0287-like" evidence="2">
    <location>
        <begin position="33"/>
        <end position="175"/>
    </location>
</feature>
<dbReference type="Proteomes" id="UP000016534">
    <property type="component" value="Unassembled WGS sequence"/>
</dbReference>
<reference evidence="3" key="1">
    <citation type="journal article" date="2012" name="J. Bacteriol.">
        <title>Genome sequences of type strains of seven species of the marine bacterium Pseudoalteromonas.</title>
        <authorList>
            <person name="Xie B.B."/>
            <person name="Shu Y.L."/>
            <person name="Qin Q.L."/>
            <person name="Rong J.C."/>
            <person name="Zhang X.Y."/>
            <person name="Chen X.L."/>
            <person name="Shi M."/>
            <person name="He H.L."/>
            <person name="Zhou B.C."/>
            <person name="Zhang Y.Z."/>
        </authorList>
    </citation>
    <scope>NUCLEOTIDE SEQUENCE [LARGE SCALE GENOMIC DNA]</scope>
    <source>
        <strain evidence="3">NCIMB 2128</strain>
    </source>
</reference>
<dbReference type="EMBL" id="AHCF02000006">
    <property type="protein sequence ID" value="ERG62333.1"/>
    <property type="molecule type" value="Genomic_DNA"/>
</dbReference>
<gene>
    <name evidence="3" type="ORF">PUND_02293</name>
</gene>
<sequence length="181" mass="20099">MRIILLFSSLFISSAAFANNVDDARKTIKAFSTDLKQILVSTMQQNGPIAAISVCNTAAPAITPQHSNSAWQISRSALKTRNPDNQPDEWLRNVLLNFEQRKLNGEPIAKIEHQTQRSDGWYFIKAIPTQKACLACHGSDIAPEVAKKIAALYPSDQATNFKQGDIRGAFIVKKPIKKHQQ</sequence>
<keyword evidence="4" id="KW-1185">Reference proteome</keyword>
<accession>A0ABN0NM15</accession>
<protein>
    <recommendedName>
        <fullName evidence="2">Tll0287-like domain-containing protein</fullName>
    </recommendedName>
</protein>
<feature type="signal peptide" evidence="1">
    <location>
        <begin position="1"/>
        <end position="18"/>
    </location>
</feature>